<feature type="non-terminal residue" evidence="5">
    <location>
        <position position="239"/>
    </location>
</feature>
<dbReference type="GO" id="GO:0006629">
    <property type="term" value="P:lipid metabolic process"/>
    <property type="evidence" value="ECO:0007669"/>
    <property type="project" value="UniProtKB-KW"/>
</dbReference>
<dbReference type="GO" id="GO:0016491">
    <property type="term" value="F:oxidoreductase activity"/>
    <property type="evidence" value="ECO:0007669"/>
    <property type="project" value="UniProtKB-KW"/>
</dbReference>
<dbReference type="PROSITE" id="PS00061">
    <property type="entry name" value="ADH_SHORT"/>
    <property type="match status" value="1"/>
</dbReference>
<dbReference type="InterPro" id="IPR002347">
    <property type="entry name" value="SDR_fam"/>
</dbReference>
<gene>
    <name evidence="5" type="ORF">METZ01_LOCUS391015</name>
</gene>
<comment type="similarity">
    <text evidence="1">Belongs to the short-chain dehydrogenases/reductases (SDR) family.</text>
</comment>
<sequence length="239" mass="25324">MNRLDGKICLITGGARGQGAAEARLFASEGAKVWICALLSAEGEAVAAELDCQYRRLDVCDEAGWQMLIEEIISRENGIDVLINNAGIFRANRLLTTDMDEFNLVMDINCNGVFLGMRTVAGPMIESGGGSIVNISSIAGLRAAVGAFSYGASKWAVRGMTKTAAVELARKGVRVNSIHPGLIETPMAHELGPNIDKMTSRVPLGRIAQADEVAQLALFLASDESAYSTGCEFVVDGGI</sequence>
<dbReference type="Gene3D" id="3.40.50.720">
    <property type="entry name" value="NAD(P)-binding Rossmann-like Domain"/>
    <property type="match status" value="1"/>
</dbReference>
<dbReference type="Pfam" id="PF13561">
    <property type="entry name" value="adh_short_C2"/>
    <property type="match status" value="1"/>
</dbReference>
<keyword evidence="2" id="KW-0560">Oxidoreductase</keyword>
<dbReference type="AlphaFoldDB" id="A0A382UWX3"/>
<evidence type="ECO:0000313" key="5">
    <source>
        <dbReference type="EMBL" id="SVD38161.1"/>
    </source>
</evidence>
<dbReference type="PRINTS" id="PR00081">
    <property type="entry name" value="GDHRDH"/>
</dbReference>
<evidence type="ECO:0000256" key="3">
    <source>
        <dbReference type="ARBA" id="ARBA00023027"/>
    </source>
</evidence>
<proteinExistence type="inferred from homology"/>
<evidence type="ECO:0000256" key="2">
    <source>
        <dbReference type="ARBA" id="ARBA00023002"/>
    </source>
</evidence>
<dbReference type="PANTHER" id="PTHR43180">
    <property type="entry name" value="3-OXOACYL-(ACYL-CARRIER-PROTEIN) REDUCTASE (AFU_ORTHOLOGUE AFUA_6G11210)"/>
    <property type="match status" value="1"/>
</dbReference>
<dbReference type="FunFam" id="3.40.50.720:FF:000084">
    <property type="entry name" value="Short-chain dehydrogenase reductase"/>
    <property type="match status" value="1"/>
</dbReference>
<dbReference type="PRINTS" id="PR00080">
    <property type="entry name" value="SDRFAMILY"/>
</dbReference>
<reference evidence="5" key="1">
    <citation type="submission" date="2018-05" db="EMBL/GenBank/DDBJ databases">
        <authorList>
            <person name="Lanie J.A."/>
            <person name="Ng W.-L."/>
            <person name="Kazmierczak K.M."/>
            <person name="Andrzejewski T.M."/>
            <person name="Davidsen T.M."/>
            <person name="Wayne K.J."/>
            <person name="Tettelin H."/>
            <person name="Glass J.I."/>
            <person name="Rusch D."/>
            <person name="Podicherti R."/>
            <person name="Tsui H.-C.T."/>
            <person name="Winkler M.E."/>
        </authorList>
    </citation>
    <scope>NUCLEOTIDE SEQUENCE</scope>
</reference>
<evidence type="ECO:0000256" key="4">
    <source>
        <dbReference type="ARBA" id="ARBA00023098"/>
    </source>
</evidence>
<dbReference type="SUPFAM" id="SSF51735">
    <property type="entry name" value="NAD(P)-binding Rossmann-fold domains"/>
    <property type="match status" value="1"/>
</dbReference>
<keyword evidence="3" id="KW-0520">NAD</keyword>
<protein>
    <recommendedName>
        <fullName evidence="6">3-alpha-hydroxysteroid dehydrogenase</fullName>
    </recommendedName>
</protein>
<dbReference type="EMBL" id="UINC01147059">
    <property type="protein sequence ID" value="SVD38161.1"/>
    <property type="molecule type" value="Genomic_DNA"/>
</dbReference>
<dbReference type="PANTHER" id="PTHR43180:SF28">
    <property type="entry name" value="NAD(P)-BINDING ROSSMANN-FOLD SUPERFAMILY PROTEIN"/>
    <property type="match status" value="1"/>
</dbReference>
<keyword evidence="4" id="KW-0443">Lipid metabolism</keyword>
<organism evidence="5">
    <name type="scientific">marine metagenome</name>
    <dbReference type="NCBI Taxonomy" id="408172"/>
    <lineage>
        <taxon>unclassified sequences</taxon>
        <taxon>metagenomes</taxon>
        <taxon>ecological metagenomes</taxon>
    </lineage>
</organism>
<dbReference type="NCBIfam" id="NF005559">
    <property type="entry name" value="PRK07231.1"/>
    <property type="match status" value="1"/>
</dbReference>
<dbReference type="InterPro" id="IPR020904">
    <property type="entry name" value="Sc_DH/Rdtase_CS"/>
</dbReference>
<name>A0A382UWX3_9ZZZZ</name>
<evidence type="ECO:0000256" key="1">
    <source>
        <dbReference type="ARBA" id="ARBA00006484"/>
    </source>
</evidence>
<evidence type="ECO:0008006" key="6">
    <source>
        <dbReference type="Google" id="ProtNLM"/>
    </source>
</evidence>
<dbReference type="InterPro" id="IPR036291">
    <property type="entry name" value="NAD(P)-bd_dom_sf"/>
</dbReference>
<accession>A0A382UWX3</accession>